<accession>A0A2A4G1R4</accession>
<dbReference type="EMBL" id="NBWU01000007">
    <property type="protein sequence ID" value="PCE62919.1"/>
    <property type="molecule type" value="Genomic_DNA"/>
</dbReference>
<feature type="signal peptide" evidence="1">
    <location>
        <begin position="1"/>
        <end position="22"/>
    </location>
</feature>
<name>A0A2A4G1R4_9FLAO</name>
<evidence type="ECO:0000256" key="1">
    <source>
        <dbReference type="SAM" id="SignalP"/>
    </source>
</evidence>
<evidence type="ECO:0000313" key="2">
    <source>
        <dbReference type="EMBL" id="PCE62919.1"/>
    </source>
</evidence>
<protein>
    <recommendedName>
        <fullName evidence="4">DUF3221 domain-containing protein</fullName>
    </recommendedName>
</protein>
<proteinExistence type="predicted"/>
<keyword evidence="3" id="KW-1185">Reference proteome</keyword>
<dbReference type="Proteomes" id="UP000219559">
    <property type="component" value="Unassembled WGS sequence"/>
</dbReference>
<keyword evidence="1" id="KW-0732">Signal</keyword>
<evidence type="ECO:0008006" key="4">
    <source>
        <dbReference type="Google" id="ProtNLM"/>
    </source>
</evidence>
<sequence>MKKFVILLVTVCLFGACSTDSSDVEYTNAENENNPTLENALSSPDGIGVNLRIMAIPEGSTEVCGLKKQQVAEIEILQVNKVGRNLTHTPKKNTRFNWEFLSGTDALEVGQVLQVSAKEKLCPNGTTYFSVLSYKQVSLGD</sequence>
<dbReference type="AlphaFoldDB" id="A0A2A4G1R4"/>
<comment type="caution">
    <text evidence="2">The sequence shown here is derived from an EMBL/GenBank/DDBJ whole genome shotgun (WGS) entry which is preliminary data.</text>
</comment>
<feature type="chain" id="PRO_5012359101" description="DUF3221 domain-containing protein" evidence="1">
    <location>
        <begin position="23"/>
        <end position="141"/>
    </location>
</feature>
<reference evidence="2 3" key="1">
    <citation type="submission" date="2017-04" db="EMBL/GenBank/DDBJ databases">
        <title>A new member of the family Flavobacteriaceae isolated from ascidians.</title>
        <authorList>
            <person name="Chen L."/>
        </authorList>
    </citation>
    <scope>NUCLEOTIDE SEQUENCE [LARGE SCALE GENOMIC DNA]</scope>
    <source>
        <strain evidence="2 3">HQA918</strain>
    </source>
</reference>
<gene>
    <name evidence="2" type="ORF">B7P33_16725</name>
</gene>
<dbReference type="PROSITE" id="PS51257">
    <property type="entry name" value="PROKAR_LIPOPROTEIN"/>
    <property type="match status" value="1"/>
</dbReference>
<organism evidence="2 3">
    <name type="scientific">Sediminicola luteus</name>
    <dbReference type="NCBI Taxonomy" id="319238"/>
    <lineage>
        <taxon>Bacteria</taxon>
        <taxon>Pseudomonadati</taxon>
        <taxon>Bacteroidota</taxon>
        <taxon>Flavobacteriia</taxon>
        <taxon>Flavobacteriales</taxon>
        <taxon>Flavobacteriaceae</taxon>
        <taxon>Sediminicola</taxon>
    </lineage>
</organism>
<evidence type="ECO:0000313" key="3">
    <source>
        <dbReference type="Proteomes" id="UP000219559"/>
    </source>
</evidence>
<dbReference type="RefSeq" id="WP_097441030.1">
    <property type="nucleotide sequence ID" value="NZ_KZ300477.1"/>
</dbReference>